<feature type="region of interest" description="Disordered" evidence="3">
    <location>
        <begin position="239"/>
        <end position="271"/>
    </location>
</feature>
<dbReference type="Pfam" id="PF08239">
    <property type="entry name" value="SH3_3"/>
    <property type="match status" value="4"/>
</dbReference>
<dbReference type="InterPro" id="IPR050695">
    <property type="entry name" value="N-acetylmuramoyl_amidase_3"/>
</dbReference>
<dbReference type="AlphaFoldDB" id="A0A372LHR6"/>
<dbReference type="GO" id="GO:0030288">
    <property type="term" value="C:outer membrane-bounded periplasmic space"/>
    <property type="evidence" value="ECO:0007669"/>
    <property type="project" value="TreeGrafter"/>
</dbReference>
<dbReference type="SMART" id="SM00287">
    <property type="entry name" value="SH3b"/>
    <property type="match status" value="4"/>
</dbReference>
<dbReference type="PANTHER" id="PTHR30404:SF7">
    <property type="entry name" value="CELL WALL AMIDASE LYTH-RELATED"/>
    <property type="match status" value="1"/>
</dbReference>
<name>A0A372LHR6_9BACI</name>
<evidence type="ECO:0000313" key="6">
    <source>
        <dbReference type="EMBL" id="RFU65833.1"/>
    </source>
</evidence>
<feature type="chain" id="PRO_5016646273" evidence="4">
    <location>
        <begin position="29"/>
        <end position="537"/>
    </location>
</feature>
<evidence type="ECO:0000259" key="5">
    <source>
        <dbReference type="PROSITE" id="PS51781"/>
    </source>
</evidence>
<dbReference type="GO" id="GO:0071555">
    <property type="term" value="P:cell wall organization"/>
    <property type="evidence" value="ECO:0007669"/>
    <property type="project" value="UniProtKB-KW"/>
</dbReference>
<feature type="domain" description="SH3b" evidence="5">
    <location>
        <begin position="31"/>
        <end position="93"/>
    </location>
</feature>
<dbReference type="Proteomes" id="UP000262939">
    <property type="component" value="Unassembled WGS sequence"/>
</dbReference>
<protein>
    <submittedName>
        <fullName evidence="6">N-acetylmuramoyl-L-alanine amidase</fullName>
    </submittedName>
</protein>
<dbReference type="InterPro" id="IPR003646">
    <property type="entry name" value="SH3-like_bac-type"/>
</dbReference>
<gene>
    <name evidence="6" type="ORF">D0466_08175</name>
</gene>
<feature type="signal peptide" evidence="4">
    <location>
        <begin position="1"/>
        <end position="28"/>
    </location>
</feature>
<feature type="domain" description="SH3b" evidence="5">
    <location>
        <begin position="284"/>
        <end position="346"/>
    </location>
</feature>
<evidence type="ECO:0000256" key="4">
    <source>
        <dbReference type="SAM" id="SignalP"/>
    </source>
</evidence>
<feature type="domain" description="SH3b" evidence="5">
    <location>
        <begin position="174"/>
        <end position="237"/>
    </location>
</feature>
<keyword evidence="1" id="KW-0378">Hydrolase</keyword>
<feature type="domain" description="SH3b" evidence="5">
    <location>
        <begin position="98"/>
        <end position="166"/>
    </location>
</feature>
<dbReference type="OrthoDB" id="9806267at2"/>
<dbReference type="Pfam" id="PF01520">
    <property type="entry name" value="Amidase_3"/>
    <property type="match status" value="1"/>
</dbReference>
<dbReference type="PIRSF" id="PIRSF037846">
    <property type="entry name" value="Autolysin_YrvJ_prd"/>
    <property type="match status" value="1"/>
</dbReference>
<proteinExistence type="predicted"/>
<organism evidence="6 7">
    <name type="scientific">Peribacillus glennii</name>
    <dbReference type="NCBI Taxonomy" id="2303991"/>
    <lineage>
        <taxon>Bacteria</taxon>
        <taxon>Bacillati</taxon>
        <taxon>Bacillota</taxon>
        <taxon>Bacilli</taxon>
        <taxon>Bacillales</taxon>
        <taxon>Bacillaceae</taxon>
        <taxon>Peribacillus</taxon>
    </lineage>
</organism>
<dbReference type="EMBL" id="QVTD01000003">
    <property type="protein sequence ID" value="RFU65833.1"/>
    <property type="molecule type" value="Genomic_DNA"/>
</dbReference>
<dbReference type="Gene3D" id="2.30.30.40">
    <property type="entry name" value="SH3 Domains"/>
    <property type="match status" value="4"/>
</dbReference>
<evidence type="ECO:0000256" key="2">
    <source>
        <dbReference type="ARBA" id="ARBA00023316"/>
    </source>
</evidence>
<accession>A0A372LHR6</accession>
<evidence type="ECO:0000313" key="7">
    <source>
        <dbReference type="Proteomes" id="UP000262939"/>
    </source>
</evidence>
<dbReference type="InterPro" id="IPR002508">
    <property type="entry name" value="MurNAc-LAA_cat"/>
</dbReference>
<evidence type="ECO:0000256" key="3">
    <source>
        <dbReference type="SAM" id="MobiDB-lite"/>
    </source>
</evidence>
<dbReference type="RefSeq" id="WP_117322004.1">
    <property type="nucleotide sequence ID" value="NZ_QVTD01000003.1"/>
</dbReference>
<dbReference type="GO" id="GO:0009253">
    <property type="term" value="P:peptidoglycan catabolic process"/>
    <property type="evidence" value="ECO:0007669"/>
    <property type="project" value="InterPro"/>
</dbReference>
<dbReference type="Gene3D" id="3.40.630.40">
    <property type="entry name" value="Zn-dependent exopeptidases"/>
    <property type="match status" value="1"/>
</dbReference>
<dbReference type="PROSITE" id="PS51781">
    <property type="entry name" value="SH3B"/>
    <property type="match status" value="4"/>
</dbReference>
<keyword evidence="4" id="KW-0732">Signal</keyword>
<dbReference type="CDD" id="cd02696">
    <property type="entry name" value="MurNAc-LAA"/>
    <property type="match status" value="1"/>
</dbReference>
<keyword evidence="2" id="KW-0961">Cell wall biogenesis/degradation</keyword>
<dbReference type="GO" id="GO:0008745">
    <property type="term" value="F:N-acetylmuramoyl-L-alanine amidase activity"/>
    <property type="evidence" value="ECO:0007669"/>
    <property type="project" value="InterPro"/>
</dbReference>
<dbReference type="SMART" id="SM00646">
    <property type="entry name" value="Ami_3"/>
    <property type="match status" value="1"/>
</dbReference>
<dbReference type="PANTHER" id="PTHR30404">
    <property type="entry name" value="N-ACETYLMURAMOYL-L-ALANINE AMIDASE"/>
    <property type="match status" value="1"/>
</dbReference>
<keyword evidence="7" id="KW-1185">Reference proteome</keyword>
<feature type="compositionally biased region" description="Basic and acidic residues" evidence="3">
    <location>
        <begin position="249"/>
        <end position="271"/>
    </location>
</feature>
<dbReference type="SUPFAM" id="SSF53187">
    <property type="entry name" value="Zn-dependent exopeptidases"/>
    <property type="match status" value="1"/>
</dbReference>
<reference evidence="6 7" key="1">
    <citation type="submission" date="2018-08" db="EMBL/GenBank/DDBJ databases">
        <title>Bacillus chawlae sp. nov., Bacillus glennii sp. nov., and Bacillus saganii sp. nov. Isolated from the Vehicle Assembly Building at Kennedy Space Center where the Viking Spacecraft were Assembled.</title>
        <authorList>
            <person name="Seuylemezian A."/>
            <person name="Vaishampayan P."/>
        </authorList>
    </citation>
    <scope>NUCLEOTIDE SEQUENCE [LARGE SCALE GENOMIC DNA]</scope>
    <source>
        <strain evidence="6 7">V44-8</strain>
    </source>
</reference>
<sequence length="537" mass="59453">MAILHKGKTALYSLLFATALYPMGQAEAVENGEAVVQRNHINMREGPGVSYEVVEKIPFGMSFTIVMEENEWLKIRTSDGTEGWVAKWLAKADRNLSADSAQSMGKGIIKTEDVRVRTGPGTSHNLVGSLKQGSTVEILAQNGTWIQIKNQDLAGWILEDFIGQKTIIVNQKTETSAETVVTETINVRTHASLRGQVLGKLEKGSKVKINTVEGNWAKIAYNSAYGWVHKDYLSLSGSPLNDSPEEGSENERKNPGTKDNRNFIDRDKERNISPQISLNQLPANGEAVITQNGTNIRTRPDVQSLIMARTFVGDRFKIIGSEDDWYKIRLESGATGYVASWVVSVSGDAPRVKRHGSAQHLSDKLIVIDPGHGGRDRGTKGVQGTQEKSLTLETALILRDKLEAAGTTVILTRSSDYYLSLPARVRVSHYHNADAFISLHYDYARNHLVSGVTTYYYHSYQKSLAACISKSLGSSLRVINRGYRFGDYHVVRENEKAAALLELGYLSNGAEETRLNSKQYLESISTAIYTGLEDYFK</sequence>
<dbReference type="InterPro" id="IPR017293">
    <property type="entry name" value="N-acetylmuramoyl-L-ala_amidase"/>
</dbReference>
<evidence type="ECO:0000256" key="1">
    <source>
        <dbReference type="ARBA" id="ARBA00022801"/>
    </source>
</evidence>
<comment type="caution">
    <text evidence="6">The sequence shown here is derived from an EMBL/GenBank/DDBJ whole genome shotgun (WGS) entry which is preliminary data.</text>
</comment>